<dbReference type="EMBL" id="GBXM01031058">
    <property type="protein sequence ID" value="JAH77519.1"/>
    <property type="molecule type" value="Transcribed_RNA"/>
</dbReference>
<organism evidence="1">
    <name type="scientific">Anguilla anguilla</name>
    <name type="common">European freshwater eel</name>
    <name type="synonym">Muraena anguilla</name>
    <dbReference type="NCBI Taxonomy" id="7936"/>
    <lineage>
        <taxon>Eukaryota</taxon>
        <taxon>Metazoa</taxon>
        <taxon>Chordata</taxon>
        <taxon>Craniata</taxon>
        <taxon>Vertebrata</taxon>
        <taxon>Euteleostomi</taxon>
        <taxon>Actinopterygii</taxon>
        <taxon>Neopterygii</taxon>
        <taxon>Teleostei</taxon>
        <taxon>Anguilliformes</taxon>
        <taxon>Anguillidae</taxon>
        <taxon>Anguilla</taxon>
    </lineage>
</organism>
<proteinExistence type="predicted"/>
<reference evidence="1" key="2">
    <citation type="journal article" date="2015" name="Fish Shellfish Immunol.">
        <title>Early steps in the European eel (Anguilla anguilla)-Vibrio vulnificus interaction in the gills: Role of the RtxA13 toxin.</title>
        <authorList>
            <person name="Callol A."/>
            <person name="Pajuelo D."/>
            <person name="Ebbesson L."/>
            <person name="Teles M."/>
            <person name="MacKenzie S."/>
            <person name="Amaro C."/>
        </authorList>
    </citation>
    <scope>NUCLEOTIDE SEQUENCE</scope>
</reference>
<sequence length="24" mass="2991">MKEFQNVSRQRIRVFQFSGPLMYK</sequence>
<name>A0A0E9VHA8_ANGAN</name>
<dbReference type="AlphaFoldDB" id="A0A0E9VHA8"/>
<protein>
    <submittedName>
        <fullName evidence="1">Uncharacterized protein</fullName>
    </submittedName>
</protein>
<evidence type="ECO:0000313" key="1">
    <source>
        <dbReference type="EMBL" id="JAH77519.1"/>
    </source>
</evidence>
<reference evidence="1" key="1">
    <citation type="submission" date="2014-11" db="EMBL/GenBank/DDBJ databases">
        <authorList>
            <person name="Amaro Gonzalez C."/>
        </authorList>
    </citation>
    <scope>NUCLEOTIDE SEQUENCE</scope>
</reference>
<accession>A0A0E9VHA8</accession>